<keyword evidence="3" id="KW-1185">Reference proteome</keyword>
<organism evidence="3 4">
    <name type="scientific">Panagrellus redivivus</name>
    <name type="common">Microworm</name>
    <dbReference type="NCBI Taxonomy" id="6233"/>
    <lineage>
        <taxon>Eukaryota</taxon>
        <taxon>Metazoa</taxon>
        <taxon>Ecdysozoa</taxon>
        <taxon>Nematoda</taxon>
        <taxon>Chromadorea</taxon>
        <taxon>Rhabditida</taxon>
        <taxon>Tylenchina</taxon>
        <taxon>Panagrolaimomorpha</taxon>
        <taxon>Panagrolaimoidea</taxon>
        <taxon>Panagrolaimidae</taxon>
        <taxon>Panagrellus</taxon>
    </lineage>
</organism>
<feature type="compositionally biased region" description="Polar residues" evidence="2">
    <location>
        <begin position="18"/>
        <end position="32"/>
    </location>
</feature>
<feature type="compositionally biased region" description="Basic and acidic residues" evidence="2">
    <location>
        <begin position="1"/>
        <end position="11"/>
    </location>
</feature>
<sequence>MPAGDQSDKPSEPGSGNGSQAPGATPTQPINIGSSSGSAPTSSTPPGLPSWIAGASPVKFFTLDELLTVNSSLEKMIIAHEIAVDPNFSLDSLPKDPLEEQVKRCVHDAFWDQLKEDFAKSPPVYKQALTLVADLRAMILGLLNDQQKNLRRLIEDGLDPGLIENQVSKGAFGLKALLEFVMDVLGKLCAPARDEALVKLRAETDTIATFRGIFEFVELMKLDLANYNVSLNRSTIEQYAAEYEREEFFKVLQIDPMGDANLRNVLNEQLLEYIAKHPEVKTQEELTHAQVKELITNMYMTLLETPPVGFPETVKVDERRIQALSEKYLQLVITVATIFVTSNLVGKAVCEAADFKTELKKDLIAVSNDIAIFNVNEVIDNMAIQCAVVSERLCGPERWNPELAEVIKGQVGSLKDPQNAVRKIAHDRIHSFLANIVATGGSGPVQLPPGLSTVTQELGAVAGRYLRLTSHNWRGFGSHYAKILETAFHHAKNSSES</sequence>
<evidence type="ECO:0000256" key="1">
    <source>
        <dbReference type="ARBA" id="ARBA00010954"/>
    </source>
</evidence>
<dbReference type="PANTHER" id="PTHR12832:SF11">
    <property type="entry name" value="LD23868P"/>
    <property type="match status" value="1"/>
</dbReference>
<proteinExistence type="inferred from homology"/>
<evidence type="ECO:0000313" key="3">
    <source>
        <dbReference type="Proteomes" id="UP000492821"/>
    </source>
</evidence>
<reference evidence="4" key="2">
    <citation type="submission" date="2020-10" db="UniProtKB">
        <authorList>
            <consortium name="WormBaseParasite"/>
        </authorList>
    </citation>
    <scope>IDENTIFICATION</scope>
</reference>
<name>A0A7E4ZRY3_PANRE</name>
<feature type="compositionally biased region" description="Low complexity" evidence="2">
    <location>
        <begin position="33"/>
        <end position="45"/>
    </location>
</feature>
<protein>
    <submittedName>
        <fullName evidence="4">T-complex protein 11-like protein 1</fullName>
    </submittedName>
</protein>
<feature type="region of interest" description="Disordered" evidence="2">
    <location>
        <begin position="1"/>
        <end position="48"/>
    </location>
</feature>
<dbReference type="GO" id="GO:0007165">
    <property type="term" value="P:signal transduction"/>
    <property type="evidence" value="ECO:0007669"/>
    <property type="project" value="TreeGrafter"/>
</dbReference>
<comment type="similarity">
    <text evidence="1">Belongs to the TCP11 family.</text>
</comment>
<evidence type="ECO:0000313" key="4">
    <source>
        <dbReference type="WBParaSite" id="Pan_g13919.t1"/>
    </source>
</evidence>
<reference evidence="3" key="1">
    <citation type="journal article" date="2013" name="Genetics">
        <title>The draft genome and transcriptome of Panagrellus redivivus are shaped by the harsh demands of a free-living lifestyle.</title>
        <authorList>
            <person name="Srinivasan J."/>
            <person name="Dillman A.R."/>
            <person name="Macchietto M.G."/>
            <person name="Heikkinen L."/>
            <person name="Lakso M."/>
            <person name="Fracchia K.M."/>
            <person name="Antoshechkin I."/>
            <person name="Mortazavi A."/>
            <person name="Wong G."/>
            <person name="Sternberg P.W."/>
        </authorList>
    </citation>
    <scope>NUCLEOTIDE SEQUENCE [LARGE SCALE GENOMIC DNA]</scope>
    <source>
        <strain evidence="3">MT8872</strain>
    </source>
</reference>
<evidence type="ECO:0000256" key="2">
    <source>
        <dbReference type="SAM" id="MobiDB-lite"/>
    </source>
</evidence>
<dbReference type="PANTHER" id="PTHR12832">
    <property type="entry name" value="TESTIS-SPECIFIC PROTEIN PBS13 T-COMPLEX 11"/>
    <property type="match status" value="1"/>
</dbReference>
<dbReference type="Proteomes" id="UP000492821">
    <property type="component" value="Unassembled WGS sequence"/>
</dbReference>
<accession>A0A7E4ZRY3</accession>
<dbReference type="Pfam" id="PF05794">
    <property type="entry name" value="Tcp11"/>
    <property type="match status" value="1"/>
</dbReference>
<dbReference type="InterPro" id="IPR008862">
    <property type="entry name" value="Tcp11"/>
</dbReference>
<dbReference type="AlphaFoldDB" id="A0A7E4ZRY3"/>
<dbReference type="WBParaSite" id="Pan_g13919.t1">
    <property type="protein sequence ID" value="Pan_g13919.t1"/>
    <property type="gene ID" value="Pan_g13919"/>
</dbReference>